<dbReference type="Proteomes" id="UP000422221">
    <property type="component" value="Unassembled WGS sequence"/>
</dbReference>
<dbReference type="AlphaFoldDB" id="A0A7J4XFZ3"/>
<dbReference type="RefSeq" id="WP_130059848.1">
    <property type="nucleotide sequence ID" value="NZ_JADNPJ010000032.1"/>
</dbReference>
<accession>A0A7J4XFZ3</accession>
<comment type="caution">
    <text evidence="1">The sequence shown here is derived from an EMBL/GenBank/DDBJ whole genome shotgun (WGS) entry which is preliminary data.</text>
</comment>
<name>A0A7J4XFZ3_9BACE</name>
<proteinExistence type="predicted"/>
<dbReference type="EMBL" id="VWMK01000018">
    <property type="protein sequence ID" value="KAA3761007.1"/>
    <property type="molecule type" value="Genomic_DNA"/>
</dbReference>
<sequence length="195" mass="22524">MLIEDASLMNYIVKHMSSRICCEDIFTIVNQIKSENYNCNEIAVIRLPIVGNEKIFKLLLQNDYAQLLKYIAENIAIIPECIDVFKYFLDEKELSFVVETIEEQQKSVDIILLNGTEFAIRIPNMLCDITLPIIGQFHSEIILSFDYFIKYTEISEDMNLFLNAKSPSIISQFIQLWVSEKLNISSKPQSNILVV</sequence>
<reference evidence="1 2" key="1">
    <citation type="journal article" date="2019" name="Nat. Med.">
        <title>A library of human gut bacterial isolates paired with longitudinal multiomics data enables mechanistic microbiome research.</title>
        <authorList>
            <person name="Poyet M."/>
            <person name="Groussin M."/>
            <person name="Gibbons S.M."/>
            <person name="Avila-Pacheco J."/>
            <person name="Jiang X."/>
            <person name="Kearney S.M."/>
            <person name="Perrotta A.R."/>
            <person name="Berdy B."/>
            <person name="Zhao S."/>
            <person name="Lieberman T.D."/>
            <person name="Swanson P.K."/>
            <person name="Smith M."/>
            <person name="Roesemann S."/>
            <person name="Alexander J.E."/>
            <person name="Rich S.A."/>
            <person name="Livny J."/>
            <person name="Vlamakis H."/>
            <person name="Clish C."/>
            <person name="Bullock K."/>
            <person name="Deik A."/>
            <person name="Scott J."/>
            <person name="Pierce K.A."/>
            <person name="Xavier R.J."/>
            <person name="Alm E.J."/>
        </authorList>
    </citation>
    <scope>NUCLEOTIDE SEQUENCE [LARGE SCALE GENOMIC DNA]</scope>
    <source>
        <strain evidence="1 2">BIOML-A10</strain>
    </source>
</reference>
<protein>
    <submittedName>
        <fullName evidence="1">Uncharacterized protein</fullName>
    </submittedName>
</protein>
<evidence type="ECO:0000313" key="1">
    <source>
        <dbReference type="EMBL" id="KAA3761007.1"/>
    </source>
</evidence>
<gene>
    <name evidence="1" type="ORF">F3F73_17245</name>
</gene>
<organism evidence="1 2">
    <name type="scientific">Bacteroides salyersiae</name>
    <dbReference type="NCBI Taxonomy" id="291644"/>
    <lineage>
        <taxon>Bacteria</taxon>
        <taxon>Pseudomonadati</taxon>
        <taxon>Bacteroidota</taxon>
        <taxon>Bacteroidia</taxon>
        <taxon>Bacteroidales</taxon>
        <taxon>Bacteroidaceae</taxon>
        <taxon>Bacteroides</taxon>
    </lineage>
</organism>
<evidence type="ECO:0000313" key="2">
    <source>
        <dbReference type="Proteomes" id="UP000422221"/>
    </source>
</evidence>